<name>A0A5J5II44_9BACT</name>
<sequence>MITSVKIILIFFLLQVSFVSFSQVAAPPPGDTSINNTSKTDTVKEFEIIRGPSMRSINIDSVTTLQTIAGGAIVKQGTTIFNADSIAINPTTHIAEGFGNVHINQADSIQTYAQYLKYIGTEKTAYLQKDVKLVDKKATLFTQALDYNLGTGIGNYHNGGKVINGKTTITSNDGTYYADTKDIYFKNNVVVNEPKNHVTTDSLLYNMQTQNYNLNGNTYIKSKEAEIFTTQGSYDFKSDNALFTSRTTVKDTSNRIYIANNMAMDNKSGSAQLEGNALIRDSAGGYTVLANQIFLNKKTNSFLATRKPVLIIKQKDDSIYVAADTIFSGYSTAVKNEEFILKKDSIANDSLNRRNIADTAFGSDSLHPNLQLKNYSERDSATHLAHVIDSLHEIKNDGKIEQAKKVKENPALNDSIKALVPHKDSVQIDSLKPAVIKQQSEKRAAAKEGLPSSDIATIVPAKTDSVSVDSLKPGITTRNIRSLDSSNGNRKDSLNKRDSSRYFLAFHHVRIFSDSLQSVCDSLFFSAKDSVFRLYYDPVIWSGHSQITGDTIFLYTKNKKPERLYAFEKGIIVNRTTQGFYNQISGKTINGYFVNGKIDYMRVRGSQAESIYYAQDKDSAYLGMNRATGDVIDLYFVKDDLEKVLFVNDINGKFYPMKSIPQDQKYLKDFIWLDNKRPKNKLELFE</sequence>
<evidence type="ECO:0000256" key="1">
    <source>
        <dbReference type="SAM" id="SignalP"/>
    </source>
</evidence>
<feature type="domain" description="Organic solvent tolerance-like N-terminal" evidence="2">
    <location>
        <begin position="64"/>
        <end position="201"/>
    </location>
</feature>
<proteinExistence type="predicted"/>
<feature type="signal peptide" evidence="1">
    <location>
        <begin position="1"/>
        <end position="25"/>
    </location>
</feature>
<gene>
    <name evidence="3" type="ORF">FW778_01220</name>
</gene>
<dbReference type="InterPro" id="IPR005653">
    <property type="entry name" value="OstA-like_N"/>
</dbReference>
<dbReference type="Proteomes" id="UP000326903">
    <property type="component" value="Unassembled WGS sequence"/>
</dbReference>
<accession>A0A5J5II44</accession>
<keyword evidence="4" id="KW-1185">Reference proteome</keyword>
<organism evidence="3 4">
    <name type="scientific">Ginsengibacter hankyongi</name>
    <dbReference type="NCBI Taxonomy" id="2607284"/>
    <lineage>
        <taxon>Bacteria</taxon>
        <taxon>Pseudomonadati</taxon>
        <taxon>Bacteroidota</taxon>
        <taxon>Chitinophagia</taxon>
        <taxon>Chitinophagales</taxon>
        <taxon>Chitinophagaceae</taxon>
        <taxon>Ginsengibacter</taxon>
    </lineage>
</organism>
<feature type="chain" id="PRO_5023807812" description="Organic solvent tolerance-like N-terminal domain-containing protein" evidence="1">
    <location>
        <begin position="26"/>
        <end position="686"/>
    </location>
</feature>
<evidence type="ECO:0000313" key="4">
    <source>
        <dbReference type="Proteomes" id="UP000326903"/>
    </source>
</evidence>
<keyword evidence="1" id="KW-0732">Signal</keyword>
<dbReference type="RefSeq" id="WP_150412749.1">
    <property type="nucleotide sequence ID" value="NZ_VYQF01000001.1"/>
</dbReference>
<dbReference type="EMBL" id="VYQF01000001">
    <property type="protein sequence ID" value="KAA9040690.1"/>
    <property type="molecule type" value="Genomic_DNA"/>
</dbReference>
<comment type="caution">
    <text evidence="3">The sequence shown here is derived from an EMBL/GenBank/DDBJ whole genome shotgun (WGS) entry which is preliminary data.</text>
</comment>
<evidence type="ECO:0000313" key="3">
    <source>
        <dbReference type="EMBL" id="KAA9040690.1"/>
    </source>
</evidence>
<reference evidence="3 4" key="1">
    <citation type="submission" date="2019-09" db="EMBL/GenBank/DDBJ databases">
        <title>Draft genome sequence of Ginsengibacter sp. BR5-29.</title>
        <authorList>
            <person name="Im W.-T."/>
        </authorList>
    </citation>
    <scope>NUCLEOTIDE SEQUENCE [LARGE SCALE GENOMIC DNA]</scope>
    <source>
        <strain evidence="3 4">BR5-29</strain>
    </source>
</reference>
<dbReference type="AlphaFoldDB" id="A0A5J5II44"/>
<protein>
    <recommendedName>
        <fullName evidence="2">Organic solvent tolerance-like N-terminal domain-containing protein</fullName>
    </recommendedName>
</protein>
<evidence type="ECO:0000259" key="2">
    <source>
        <dbReference type="Pfam" id="PF13100"/>
    </source>
</evidence>
<dbReference type="Pfam" id="PF13100">
    <property type="entry name" value="OstA_2"/>
    <property type="match status" value="1"/>
</dbReference>
<dbReference type="Gene3D" id="2.60.450.10">
    <property type="entry name" value="Lipopolysaccharide (LPS) transport protein A like domain"/>
    <property type="match status" value="2"/>
</dbReference>